<comment type="caution">
    <text evidence="2">The sequence shown here is derived from an EMBL/GenBank/DDBJ whole genome shotgun (WGS) entry which is preliminary data.</text>
</comment>
<accession>A0A934RUF9</accession>
<evidence type="ECO:0000256" key="1">
    <source>
        <dbReference type="SAM" id="MobiDB-lite"/>
    </source>
</evidence>
<evidence type="ECO:0000313" key="2">
    <source>
        <dbReference type="EMBL" id="MBK1834375.1"/>
    </source>
</evidence>
<reference evidence="2" key="1">
    <citation type="submission" date="2021-01" db="EMBL/GenBank/DDBJ databases">
        <title>Modified the classification status of verrucomicrobia.</title>
        <authorList>
            <person name="Feng X."/>
        </authorList>
    </citation>
    <scope>NUCLEOTIDE SEQUENCE</scope>
    <source>
        <strain evidence="2">KCTC 12986</strain>
    </source>
</reference>
<dbReference type="InterPro" id="IPR043740">
    <property type="entry name" value="DUF5685"/>
</dbReference>
<feature type="region of interest" description="Disordered" evidence="1">
    <location>
        <begin position="261"/>
        <end position="282"/>
    </location>
</feature>
<protein>
    <submittedName>
        <fullName evidence="2">Uncharacterized protein</fullName>
    </submittedName>
</protein>
<keyword evidence="3" id="KW-1185">Reference proteome</keyword>
<gene>
    <name evidence="2" type="ORF">JIN78_09920</name>
</gene>
<evidence type="ECO:0000313" key="3">
    <source>
        <dbReference type="Proteomes" id="UP000604083"/>
    </source>
</evidence>
<dbReference type="AlphaFoldDB" id="A0A934RUF9"/>
<organism evidence="2 3">
    <name type="scientific">Roseibacillus ishigakijimensis</name>
    <dbReference type="NCBI Taxonomy" id="454146"/>
    <lineage>
        <taxon>Bacteria</taxon>
        <taxon>Pseudomonadati</taxon>
        <taxon>Verrucomicrobiota</taxon>
        <taxon>Verrucomicrobiia</taxon>
        <taxon>Verrucomicrobiales</taxon>
        <taxon>Verrucomicrobiaceae</taxon>
        <taxon>Roseibacillus</taxon>
    </lineage>
</organism>
<proteinExistence type="predicted"/>
<name>A0A934RUF9_9BACT</name>
<dbReference type="Proteomes" id="UP000604083">
    <property type="component" value="Unassembled WGS sequence"/>
</dbReference>
<dbReference type="EMBL" id="JAENIO010000022">
    <property type="protein sequence ID" value="MBK1834375.1"/>
    <property type="molecule type" value="Genomic_DNA"/>
</dbReference>
<dbReference type="RefSeq" id="WP_200391808.1">
    <property type="nucleotide sequence ID" value="NZ_JAENIO010000022.1"/>
</dbReference>
<dbReference type="Pfam" id="PF18937">
    <property type="entry name" value="DUF5685"/>
    <property type="match status" value="1"/>
</dbReference>
<sequence length="316" mass="35302">MFGFLQAPRADCCGRAPGLWRGHFCGLATRMSHDFGPWSRFLINRDATFLALAATMKEDHPPRWGTCCNPLAQPRLLYDHAPGVAYAADVTLCALGVKLQDDAGDESGLRRLAARIGKISLAPALDKAIARLNSQGFPTAEVSTTILSQTSIEQDNPDARQAAAATAQAYGEIFAFTQKESPEETRMRSIGQSLGRLIYWDDAWRDWPEDRKRSRYNPLQRTPPPELRSLMESEHDSLAREVSLLPPHPQQSVLAQVVAQTRKHLPRATEDPAKTEKKRRRAERRSRDERRCDWCYFCDGDCCSCSSGGFACGFCD</sequence>